<dbReference type="PRINTS" id="PR00364">
    <property type="entry name" value="DISEASERSIST"/>
</dbReference>
<dbReference type="Pfam" id="PF00805">
    <property type="entry name" value="Pentapeptide"/>
    <property type="match status" value="1"/>
</dbReference>
<reference evidence="4" key="1">
    <citation type="submission" date="2015-10" db="EMBL/GenBank/DDBJ databases">
        <authorList>
            <person name="Regsiter A."/>
            <person name="william w."/>
        </authorList>
    </citation>
    <scope>NUCLEOTIDE SEQUENCE [LARGE SCALE GENOMIC DNA]</scope>
</reference>
<feature type="domain" description="NB-ARC" evidence="1">
    <location>
        <begin position="148"/>
        <end position="250"/>
    </location>
</feature>
<proteinExistence type="predicted"/>
<sequence length="600" mass="68639">MPEMTPDEVLVLLTPLFPSNGLSDTQELVLRESWQGKSYQQIAQAFEYDTDYIKGVGSQLWKLLSQSLGKPVTKTNLHSAINCYVYQSKQGSTQSEIVSKPLTVPDCSSCEKKRIAERVELQKIRDYPNAYHLTAAIDVSFFYGRSTELSTLKHWILEEHCRLIAMVGMVGIGKTALSVKLTHEIKQQFEFVFYYNLNTGLSCSELLTEIFNYCLINLPLAPPKFSERIEVKILQFIEYLQHHKCLIILDGFEAVFQDGMLTGHYRNGYEDYRKLLQQLGEINHQSCIVITSRETPQEIAVLAGNTLPVRVLKLKGLDFEAGEIILKLKEIKGTSLDYKKLVTYYSGNPLLLKIAATSIQDLFNYSIAKFIQENKIIFNGIRAILDQQFNQLSELEKKIMYWLTIESKPVSSTQLVEDLFPPVSEPALLESLESLQRRSLIEKKSLGFTQDYLIRAYIRERIIEHFYQDLTGENHKNTPRCCPLFFILQNYPIFKVTASDAVKNYQISAFVKPLIQKLLVRYKSSEDVAEKLNLILIKLREIKIPYGYAVGNLINLLCFLNTDLSGADFSGLSLWEADLRSLNLEQMNLKYCDLSKSVLV</sequence>
<dbReference type="InterPro" id="IPR001646">
    <property type="entry name" value="5peptide_repeat"/>
</dbReference>
<evidence type="ECO:0000313" key="3">
    <source>
        <dbReference type="EMBL" id="CUR30956.1"/>
    </source>
</evidence>
<evidence type="ECO:0000313" key="4">
    <source>
        <dbReference type="Proteomes" id="UP000184315"/>
    </source>
</evidence>
<dbReference type="Pfam" id="PF26355">
    <property type="entry name" value="HTH_VMAP-M9"/>
    <property type="match status" value="1"/>
</dbReference>
<dbReference type="Gene3D" id="3.40.50.300">
    <property type="entry name" value="P-loop containing nucleotide triphosphate hydrolases"/>
    <property type="match status" value="1"/>
</dbReference>
<dbReference type="OrthoDB" id="441260at2"/>
<protein>
    <submittedName>
        <fullName evidence="3">WD-repeat protein</fullName>
    </submittedName>
</protein>
<dbReference type="Gene3D" id="2.160.20.80">
    <property type="entry name" value="E3 ubiquitin-protein ligase SopA"/>
    <property type="match status" value="1"/>
</dbReference>
<gene>
    <name evidence="3" type="ORF">PL9214290547</name>
</gene>
<keyword evidence="4" id="KW-1185">Reference proteome</keyword>
<dbReference type="SUPFAM" id="SSF52540">
    <property type="entry name" value="P-loop containing nucleoside triphosphate hydrolases"/>
    <property type="match status" value="1"/>
</dbReference>
<evidence type="ECO:0000259" key="1">
    <source>
        <dbReference type="Pfam" id="PF00931"/>
    </source>
</evidence>
<feature type="domain" description="vWA-MoxR associated protein N-terminal HTH" evidence="2">
    <location>
        <begin position="21"/>
        <end position="82"/>
    </location>
</feature>
<dbReference type="EMBL" id="CZDF01000132">
    <property type="protein sequence ID" value="CUR30956.1"/>
    <property type="molecule type" value="Genomic_DNA"/>
</dbReference>
<name>A0A1J1LGC7_9CYAN</name>
<dbReference type="RefSeq" id="WP_072717897.1">
    <property type="nucleotide sequence ID" value="NZ_LN889782.1"/>
</dbReference>
<dbReference type="InterPro" id="IPR002182">
    <property type="entry name" value="NB-ARC"/>
</dbReference>
<dbReference type="InterPro" id="IPR058651">
    <property type="entry name" value="HTH_VMAP-M9"/>
</dbReference>
<evidence type="ECO:0000259" key="2">
    <source>
        <dbReference type="Pfam" id="PF26355"/>
    </source>
</evidence>
<dbReference type="SUPFAM" id="SSF141571">
    <property type="entry name" value="Pentapeptide repeat-like"/>
    <property type="match status" value="1"/>
</dbReference>
<dbReference type="InterPro" id="IPR027417">
    <property type="entry name" value="P-loop_NTPase"/>
</dbReference>
<dbReference type="Proteomes" id="UP000184315">
    <property type="component" value="Unassembled WGS sequence"/>
</dbReference>
<organism evidence="3 4">
    <name type="scientific">Planktothrix tepida PCC 9214</name>
    <dbReference type="NCBI Taxonomy" id="671072"/>
    <lineage>
        <taxon>Bacteria</taxon>
        <taxon>Bacillati</taxon>
        <taxon>Cyanobacteriota</taxon>
        <taxon>Cyanophyceae</taxon>
        <taxon>Oscillatoriophycideae</taxon>
        <taxon>Oscillatoriales</taxon>
        <taxon>Microcoleaceae</taxon>
        <taxon>Planktothrix</taxon>
    </lineage>
</organism>
<accession>A0A1J1LGC7</accession>
<dbReference type="AlphaFoldDB" id="A0A1J1LGC7"/>
<dbReference type="STRING" id="671072.PL9214290547"/>
<dbReference type="Pfam" id="PF00931">
    <property type="entry name" value="NB-ARC"/>
    <property type="match status" value="1"/>
</dbReference>